<protein>
    <submittedName>
        <fullName evidence="1">Unannotated protein</fullName>
    </submittedName>
</protein>
<evidence type="ECO:0000313" key="1">
    <source>
        <dbReference type="EMBL" id="CAB4934659.1"/>
    </source>
</evidence>
<dbReference type="EMBL" id="CAFBNE010000009">
    <property type="protein sequence ID" value="CAB4934659.1"/>
    <property type="molecule type" value="Genomic_DNA"/>
</dbReference>
<reference evidence="1" key="1">
    <citation type="submission" date="2020-05" db="EMBL/GenBank/DDBJ databases">
        <authorList>
            <person name="Chiriac C."/>
            <person name="Salcher M."/>
            <person name="Ghai R."/>
            <person name="Kavagutti S V."/>
        </authorList>
    </citation>
    <scope>NUCLEOTIDE SEQUENCE</scope>
</reference>
<sequence length="97" mass="10582">MDLAGMSLLGEVVADDRARIAFGRVGVRKDDRFAVAVGEDGTIVLTPLVSIPKRELLVWENQQLRESLARGLAQSAHGETVELGDFTQFVDGRDEAE</sequence>
<gene>
    <name evidence="1" type="ORF">UFOPK3772_00489</name>
</gene>
<accession>A0A6J7IUY3</accession>
<dbReference type="AlphaFoldDB" id="A0A6J7IUY3"/>
<proteinExistence type="predicted"/>
<organism evidence="1">
    <name type="scientific">freshwater metagenome</name>
    <dbReference type="NCBI Taxonomy" id="449393"/>
    <lineage>
        <taxon>unclassified sequences</taxon>
        <taxon>metagenomes</taxon>
        <taxon>ecological metagenomes</taxon>
    </lineage>
</organism>
<name>A0A6J7IUY3_9ZZZZ</name>